<evidence type="ECO:0000259" key="4">
    <source>
        <dbReference type="PROSITE" id="PS01124"/>
    </source>
</evidence>
<evidence type="ECO:0000256" key="3">
    <source>
        <dbReference type="ARBA" id="ARBA00023163"/>
    </source>
</evidence>
<dbReference type="Pfam" id="PF02311">
    <property type="entry name" value="AraC_binding"/>
    <property type="match status" value="1"/>
</dbReference>
<keyword evidence="2" id="KW-0238">DNA-binding</keyword>
<dbReference type="Gene3D" id="2.60.120.10">
    <property type="entry name" value="Jelly Rolls"/>
    <property type="match status" value="1"/>
</dbReference>
<accession>A0ABS1KMB5</accession>
<protein>
    <submittedName>
        <fullName evidence="5">Helix-turn-helix domain-containing protein</fullName>
    </submittedName>
</protein>
<dbReference type="SMART" id="SM00342">
    <property type="entry name" value="HTH_ARAC"/>
    <property type="match status" value="1"/>
</dbReference>
<organism evidence="5 6">
    <name type="scientific">Chryseolinea lacunae</name>
    <dbReference type="NCBI Taxonomy" id="2801331"/>
    <lineage>
        <taxon>Bacteria</taxon>
        <taxon>Pseudomonadati</taxon>
        <taxon>Bacteroidota</taxon>
        <taxon>Cytophagia</taxon>
        <taxon>Cytophagales</taxon>
        <taxon>Fulvivirgaceae</taxon>
        <taxon>Chryseolinea</taxon>
    </lineage>
</organism>
<evidence type="ECO:0000313" key="5">
    <source>
        <dbReference type="EMBL" id="MBL0740581.1"/>
    </source>
</evidence>
<dbReference type="InterPro" id="IPR003313">
    <property type="entry name" value="AraC-bd"/>
</dbReference>
<evidence type="ECO:0000256" key="2">
    <source>
        <dbReference type="ARBA" id="ARBA00023125"/>
    </source>
</evidence>
<dbReference type="SUPFAM" id="SSF46689">
    <property type="entry name" value="Homeodomain-like"/>
    <property type="match status" value="1"/>
</dbReference>
<keyword evidence="1" id="KW-0805">Transcription regulation</keyword>
<dbReference type="PANTHER" id="PTHR43280">
    <property type="entry name" value="ARAC-FAMILY TRANSCRIPTIONAL REGULATOR"/>
    <property type="match status" value="1"/>
</dbReference>
<dbReference type="InterPro" id="IPR018060">
    <property type="entry name" value="HTH_AraC"/>
</dbReference>
<comment type="caution">
    <text evidence="5">The sequence shown here is derived from an EMBL/GenBank/DDBJ whole genome shotgun (WGS) entry which is preliminary data.</text>
</comment>
<dbReference type="PROSITE" id="PS01124">
    <property type="entry name" value="HTH_ARAC_FAMILY_2"/>
    <property type="match status" value="1"/>
</dbReference>
<keyword evidence="6" id="KW-1185">Reference proteome</keyword>
<dbReference type="InterPro" id="IPR009057">
    <property type="entry name" value="Homeodomain-like_sf"/>
</dbReference>
<dbReference type="InterPro" id="IPR037923">
    <property type="entry name" value="HTH-like"/>
</dbReference>
<dbReference type="InterPro" id="IPR020449">
    <property type="entry name" value="Tscrpt_reg_AraC-type_HTH"/>
</dbReference>
<dbReference type="PANTHER" id="PTHR43280:SF32">
    <property type="entry name" value="TRANSCRIPTIONAL REGULATORY PROTEIN"/>
    <property type="match status" value="1"/>
</dbReference>
<proteinExistence type="predicted"/>
<evidence type="ECO:0000256" key="1">
    <source>
        <dbReference type="ARBA" id="ARBA00023015"/>
    </source>
</evidence>
<gene>
    <name evidence="5" type="ORF">JI741_05095</name>
</gene>
<dbReference type="InterPro" id="IPR014710">
    <property type="entry name" value="RmlC-like_jellyroll"/>
</dbReference>
<dbReference type="PRINTS" id="PR00032">
    <property type="entry name" value="HTHARAC"/>
</dbReference>
<evidence type="ECO:0000313" key="6">
    <source>
        <dbReference type="Proteomes" id="UP000613030"/>
    </source>
</evidence>
<dbReference type="Gene3D" id="1.10.10.60">
    <property type="entry name" value="Homeodomain-like"/>
    <property type="match status" value="1"/>
</dbReference>
<keyword evidence="3" id="KW-0804">Transcription</keyword>
<dbReference type="Proteomes" id="UP000613030">
    <property type="component" value="Unassembled WGS sequence"/>
</dbReference>
<sequence>METIPVRRLPSAQNELNPSDSFNIRDVRNILGGKDMIQELHRHDFFHIFVLKKGTGRHEIDFTSHKIADNSIFMMRPGQVHSIVLDAKSSGYLMEFTTDFYRSHDKSAGDVLRQATQPDLCKPGAEQFKKIEAIMSTIFQEYTSKHERYKDVIKAHMGVFFIELIRSRQNRKSASKPVAPYAQERLDEFLELLETHIATHKQVSHYADLLNLSPFQLNAITKAMLGKTGSEVITEHIVLEAKRNLLATSAQVNQIAYQLGYEDVSYFIRFFKKHTRHTPDAFRRAFL</sequence>
<dbReference type="EMBL" id="JAERRB010000001">
    <property type="protein sequence ID" value="MBL0740581.1"/>
    <property type="molecule type" value="Genomic_DNA"/>
</dbReference>
<dbReference type="SUPFAM" id="SSF51215">
    <property type="entry name" value="Regulatory protein AraC"/>
    <property type="match status" value="1"/>
</dbReference>
<reference evidence="5 6" key="1">
    <citation type="submission" date="2021-01" db="EMBL/GenBank/DDBJ databases">
        <title>Chryseolinea sp. Jin1 Genome sequencing and assembly.</title>
        <authorList>
            <person name="Kim I."/>
        </authorList>
    </citation>
    <scope>NUCLEOTIDE SEQUENCE [LARGE SCALE GENOMIC DNA]</scope>
    <source>
        <strain evidence="5 6">Jin1</strain>
    </source>
</reference>
<feature type="domain" description="HTH araC/xylS-type" evidence="4">
    <location>
        <begin position="187"/>
        <end position="285"/>
    </location>
</feature>
<name>A0ABS1KMB5_9BACT</name>
<dbReference type="RefSeq" id="WP_202007907.1">
    <property type="nucleotide sequence ID" value="NZ_JAERRB010000001.1"/>
</dbReference>
<dbReference type="Pfam" id="PF12833">
    <property type="entry name" value="HTH_18"/>
    <property type="match status" value="1"/>
</dbReference>